<feature type="transmembrane region" description="Helical" evidence="2">
    <location>
        <begin position="104"/>
        <end position="127"/>
    </location>
</feature>
<evidence type="ECO:0000256" key="2">
    <source>
        <dbReference type="SAM" id="Phobius"/>
    </source>
</evidence>
<feature type="domain" description="YutG/PgpA" evidence="3">
    <location>
        <begin position="28"/>
        <end position="166"/>
    </location>
</feature>
<evidence type="ECO:0000313" key="5">
    <source>
        <dbReference type="Proteomes" id="UP000321248"/>
    </source>
</evidence>
<evidence type="ECO:0000259" key="3">
    <source>
        <dbReference type="Pfam" id="PF04608"/>
    </source>
</evidence>
<organism evidence="4 5">
    <name type="scientific">Alkalisalibacterium limincola</name>
    <dbReference type="NCBI Taxonomy" id="2699169"/>
    <lineage>
        <taxon>Bacteria</taxon>
        <taxon>Pseudomonadati</taxon>
        <taxon>Pseudomonadota</taxon>
        <taxon>Gammaproteobacteria</taxon>
        <taxon>Lysobacterales</taxon>
        <taxon>Lysobacteraceae</taxon>
        <taxon>Alkalisalibacterium</taxon>
    </lineage>
</organism>
<dbReference type="CDD" id="cd06971">
    <property type="entry name" value="PgpA"/>
    <property type="match status" value="1"/>
</dbReference>
<dbReference type="GO" id="GO:0005886">
    <property type="term" value="C:plasma membrane"/>
    <property type="evidence" value="ECO:0007669"/>
    <property type="project" value="UniProtKB-SubCell"/>
</dbReference>
<keyword evidence="1" id="KW-0595">Phospholipid degradation</keyword>
<dbReference type="GO" id="GO:0008962">
    <property type="term" value="F:phosphatidylglycerophosphatase activity"/>
    <property type="evidence" value="ECO:0007669"/>
    <property type="project" value="UniProtKB-EC"/>
</dbReference>
<name>A0A5C8KX90_9GAMM</name>
<feature type="transmembrane region" description="Helical" evidence="2">
    <location>
        <begin position="63"/>
        <end position="84"/>
    </location>
</feature>
<proteinExistence type="predicted"/>
<dbReference type="EC" id="3.1.3.27" evidence="1"/>
<keyword evidence="1 2" id="KW-0472">Membrane</keyword>
<keyword evidence="5" id="KW-1185">Reference proteome</keyword>
<dbReference type="PANTHER" id="PTHR36305">
    <property type="entry name" value="PHOSPHATIDYLGLYCEROPHOSPHATASE A"/>
    <property type="match status" value="1"/>
</dbReference>
<keyword evidence="1" id="KW-1003">Cell membrane</keyword>
<dbReference type="InterPro" id="IPR036681">
    <property type="entry name" value="PgpA-like_sf"/>
</dbReference>
<comment type="subcellular location">
    <subcellularLocation>
        <location evidence="1">Cell inner membrane</location>
        <topology evidence="1">Multi-pass membrane protein</topology>
    </subcellularLocation>
</comment>
<keyword evidence="1" id="KW-0378">Hydrolase</keyword>
<reference evidence="4 5" key="1">
    <citation type="submission" date="2019-08" db="EMBL/GenBank/DDBJ databases">
        <authorList>
            <person name="Karlyshev A.V."/>
        </authorList>
    </citation>
    <scope>NUCLEOTIDE SEQUENCE [LARGE SCALE GENOMIC DNA]</scope>
    <source>
        <strain evidence="4 5">Alg18-2.2</strain>
    </source>
</reference>
<dbReference type="Proteomes" id="UP000321248">
    <property type="component" value="Unassembled WGS sequence"/>
</dbReference>
<keyword evidence="1 2" id="KW-0812">Transmembrane</keyword>
<keyword evidence="2" id="KW-1133">Transmembrane helix</keyword>
<dbReference type="PIRSF" id="PIRSF006162">
    <property type="entry name" value="PgpA"/>
    <property type="match status" value="1"/>
</dbReference>
<dbReference type="SUPFAM" id="SSF101307">
    <property type="entry name" value="YutG-like"/>
    <property type="match status" value="1"/>
</dbReference>
<dbReference type="EMBL" id="VRTS01000002">
    <property type="protein sequence ID" value="TXK65008.1"/>
    <property type="molecule type" value="Genomic_DNA"/>
</dbReference>
<dbReference type="Pfam" id="PF04608">
    <property type="entry name" value="PgpA"/>
    <property type="match status" value="1"/>
</dbReference>
<gene>
    <name evidence="4" type="ORF">FU658_04165</name>
</gene>
<evidence type="ECO:0000313" key="4">
    <source>
        <dbReference type="EMBL" id="TXK65008.1"/>
    </source>
</evidence>
<dbReference type="AlphaFoldDB" id="A0A5C8KX90"/>
<dbReference type="RefSeq" id="WP_147890928.1">
    <property type="nucleotide sequence ID" value="NZ_VRTS01000002.1"/>
</dbReference>
<feature type="transmembrane region" description="Helical" evidence="2">
    <location>
        <begin position="148"/>
        <end position="171"/>
    </location>
</feature>
<keyword evidence="1" id="KW-0460">Magnesium</keyword>
<comment type="cofactor">
    <cofactor evidence="1">
        <name>Mg(2+)</name>
        <dbReference type="ChEBI" id="CHEBI:18420"/>
    </cofactor>
</comment>
<keyword evidence="1" id="KW-0997">Cell inner membrane</keyword>
<accession>A0A5C8KX90</accession>
<comment type="catalytic activity">
    <reaction evidence="1">
        <text>a 1,2-diacyl-sn-glycero-3-phospho-(1'-sn-glycero-3'-phosphate) + H2O = a 1,2-diacyl-sn-glycero-3-phospho-(1'-sn-glycerol) + phosphate</text>
        <dbReference type="Rhea" id="RHEA:33751"/>
        <dbReference type="ChEBI" id="CHEBI:15377"/>
        <dbReference type="ChEBI" id="CHEBI:43474"/>
        <dbReference type="ChEBI" id="CHEBI:60110"/>
        <dbReference type="ChEBI" id="CHEBI:64716"/>
        <dbReference type="EC" id="3.1.3.27"/>
    </reaction>
</comment>
<keyword evidence="1" id="KW-0479">Metal-binding</keyword>
<dbReference type="InterPro" id="IPR026037">
    <property type="entry name" value="PgpA"/>
</dbReference>
<protein>
    <recommendedName>
        <fullName evidence="1">Phosphatidylglycerophosphatase A</fullName>
        <ecNumber evidence="1">3.1.3.27</ecNumber>
    </recommendedName>
    <alternativeName>
        <fullName evidence="1">Phosphatidylglycerolphosphate phosphatase A</fullName>
    </alternativeName>
</protein>
<keyword evidence="1" id="KW-0442">Lipid degradation</keyword>
<evidence type="ECO:0000256" key="1">
    <source>
        <dbReference type="PIRNR" id="PIRNR006162"/>
    </source>
</evidence>
<dbReference type="GO" id="GO:0009395">
    <property type="term" value="P:phospholipid catabolic process"/>
    <property type="evidence" value="ECO:0007669"/>
    <property type="project" value="UniProtKB-KW"/>
</dbReference>
<dbReference type="GO" id="GO:0006655">
    <property type="term" value="P:phosphatidylglycerol biosynthetic process"/>
    <property type="evidence" value="ECO:0007669"/>
    <property type="project" value="UniProtKB-UniPathway"/>
</dbReference>
<dbReference type="PANTHER" id="PTHR36305:SF1">
    <property type="entry name" value="PHOSPHATIDYLGLYCEROPHOSPHATASE A"/>
    <property type="match status" value="1"/>
</dbReference>
<dbReference type="UniPathway" id="UPA00084">
    <property type="reaction ID" value="UER00504"/>
</dbReference>
<dbReference type="OrthoDB" id="9804091at2"/>
<comment type="caution">
    <text evidence="4">The sequence shown here is derived from an EMBL/GenBank/DDBJ whole genome shotgun (WGS) entry which is preliminary data.</text>
</comment>
<dbReference type="GO" id="GO:0046872">
    <property type="term" value="F:metal ion binding"/>
    <property type="evidence" value="ECO:0007669"/>
    <property type="project" value="UniProtKB-KW"/>
</dbReference>
<sequence>MSEPTAAAGATAYQPLNARTMLVHPLGWLATGAGSGLSPRAPGTAGSIAGLLPWLLLAQLPPLAYLAVTALVFVLGTWSANWVIARTGVQDPGAVVVDEWVGLWLALFLVPAGWAWVLAGFVLFRLFDILKPWPCSWADRRLKGGMGVMIDDVFAGLYALALLQAASWVLARAA</sequence>
<keyword evidence="1" id="KW-0443">Lipid metabolism</keyword>
<dbReference type="InterPro" id="IPR007686">
    <property type="entry name" value="YutG/PgpA"/>
</dbReference>
<comment type="function">
    <text evidence="1">Lipid phosphatase which dephosphorylates phosphatidylglycerophosphate (PGP) to phosphatidylglycerol (PG).</text>
</comment>
<comment type="pathway">
    <text evidence="1">Phospholipid metabolism; phosphatidylglycerol biosynthesis; phosphatidylglycerol from CDP-diacylglycerol: step 2/2.</text>
</comment>
<keyword evidence="1" id="KW-1208">Phospholipid metabolism</keyword>